<reference evidence="7 8" key="1">
    <citation type="submission" date="2021-09" db="EMBL/GenBank/DDBJ databases">
        <title>WGS of Mycoplasma sp. Zaradi2 strains.</title>
        <authorList>
            <person name="Spergser J."/>
        </authorList>
    </citation>
    <scope>NUCLEOTIDE SEQUENCE [LARGE SCALE GENOMIC DNA]</scope>
    <source>
        <strain evidence="7 8">1331</strain>
    </source>
</reference>
<dbReference type="PANTHER" id="PTHR20982:SF3">
    <property type="entry name" value="MITOCHONDRIAL RIBOSOME RECYCLING FACTOR PSEUDO 1"/>
    <property type="match status" value="1"/>
</dbReference>
<keyword evidence="4 5" id="KW-0648">Protein biosynthesis</keyword>
<dbReference type="FunFam" id="3.30.1360.40:FF:000001">
    <property type="entry name" value="Ribosome-recycling factor"/>
    <property type="match status" value="1"/>
</dbReference>
<keyword evidence="3 5" id="KW-0963">Cytoplasm</keyword>
<dbReference type="Proteomes" id="UP000772186">
    <property type="component" value="Unassembled WGS sequence"/>
</dbReference>
<evidence type="ECO:0000259" key="6">
    <source>
        <dbReference type="Pfam" id="PF01765"/>
    </source>
</evidence>
<dbReference type="HAMAP" id="MF_00040">
    <property type="entry name" value="RRF"/>
    <property type="match status" value="1"/>
</dbReference>
<dbReference type="GO" id="GO:0006415">
    <property type="term" value="P:translational termination"/>
    <property type="evidence" value="ECO:0007669"/>
    <property type="project" value="UniProtKB-UniRule"/>
</dbReference>
<dbReference type="PANTHER" id="PTHR20982">
    <property type="entry name" value="RIBOSOME RECYCLING FACTOR"/>
    <property type="match status" value="1"/>
</dbReference>
<feature type="domain" description="Ribosome recycling factor" evidence="6">
    <location>
        <begin position="23"/>
        <end position="181"/>
    </location>
</feature>
<dbReference type="AlphaFoldDB" id="A0A953T9P1"/>
<dbReference type="GO" id="GO:0043023">
    <property type="term" value="F:ribosomal large subunit binding"/>
    <property type="evidence" value="ECO:0007669"/>
    <property type="project" value="TreeGrafter"/>
</dbReference>
<dbReference type="InterPro" id="IPR002661">
    <property type="entry name" value="Ribosome_recyc_fac"/>
</dbReference>
<accession>A0A953T9P1</accession>
<evidence type="ECO:0000256" key="2">
    <source>
        <dbReference type="ARBA" id="ARBA00005912"/>
    </source>
</evidence>
<evidence type="ECO:0000256" key="4">
    <source>
        <dbReference type="ARBA" id="ARBA00022917"/>
    </source>
</evidence>
<dbReference type="EMBL" id="JAIQBY010000016">
    <property type="protein sequence ID" value="MBZ4195464.1"/>
    <property type="molecule type" value="Genomic_DNA"/>
</dbReference>
<proteinExistence type="inferred from homology"/>
<comment type="similarity">
    <text evidence="2 5">Belongs to the RRF family.</text>
</comment>
<keyword evidence="8" id="KW-1185">Reference proteome</keyword>
<evidence type="ECO:0000256" key="5">
    <source>
        <dbReference type="HAMAP-Rule" id="MF_00040"/>
    </source>
</evidence>
<evidence type="ECO:0000256" key="1">
    <source>
        <dbReference type="ARBA" id="ARBA00004496"/>
    </source>
</evidence>
<dbReference type="SUPFAM" id="SSF55194">
    <property type="entry name" value="Ribosome recycling factor, RRF"/>
    <property type="match status" value="1"/>
</dbReference>
<dbReference type="NCBIfam" id="TIGR00496">
    <property type="entry name" value="frr"/>
    <property type="match status" value="1"/>
</dbReference>
<dbReference type="Gene3D" id="1.10.132.20">
    <property type="entry name" value="Ribosome-recycling factor"/>
    <property type="match status" value="1"/>
</dbReference>
<protein>
    <recommendedName>
        <fullName evidence="5">Ribosome-recycling factor</fullName>
        <shortName evidence="5">RRF</shortName>
    </recommendedName>
    <alternativeName>
        <fullName evidence="5">Ribosome-releasing factor</fullName>
    </alternativeName>
</protein>
<dbReference type="RefSeq" id="WP_223644660.1">
    <property type="nucleotide sequence ID" value="NZ_JAIQBY010000016.1"/>
</dbReference>
<dbReference type="Pfam" id="PF01765">
    <property type="entry name" value="RRF"/>
    <property type="match status" value="1"/>
</dbReference>
<comment type="caution">
    <text evidence="7">The sequence shown here is derived from an EMBL/GenBank/DDBJ whole genome shotgun (WGS) entry which is preliminary data.</text>
</comment>
<dbReference type="InterPro" id="IPR023584">
    <property type="entry name" value="Ribosome_recyc_fac_dom"/>
</dbReference>
<evidence type="ECO:0000313" key="8">
    <source>
        <dbReference type="Proteomes" id="UP000772186"/>
    </source>
</evidence>
<dbReference type="GO" id="GO:0005737">
    <property type="term" value="C:cytoplasm"/>
    <property type="evidence" value="ECO:0007669"/>
    <property type="project" value="UniProtKB-SubCell"/>
</dbReference>
<organism evidence="7 8">
    <name type="scientific">Mycoplasma tauri</name>
    <dbReference type="NCBI Taxonomy" id="547987"/>
    <lineage>
        <taxon>Bacteria</taxon>
        <taxon>Bacillati</taxon>
        <taxon>Mycoplasmatota</taxon>
        <taxon>Mollicutes</taxon>
        <taxon>Mycoplasmataceae</taxon>
        <taxon>Mycoplasma</taxon>
    </lineage>
</organism>
<comment type="subcellular location">
    <subcellularLocation>
        <location evidence="1 5">Cytoplasm</location>
    </subcellularLocation>
</comment>
<name>A0A953T9P1_9MOLU</name>
<comment type="function">
    <text evidence="5">Responsible for the release of ribosomes from messenger RNA at the termination of protein biosynthesis. May increase the efficiency of translation by recycling ribosomes from one round of translation to another.</text>
</comment>
<sequence length="183" mass="20883">MDLNLYILKIEDDSEKIINHLNFELSKISTGRANPQLIKGIRVNYYDAPTPLEELASISVPEAQQLLIKPYDISCIRDIIKSITNASLGINPVDEGNQIRIKFPPLTTERRKELVKSLSKHAENAKVGIRNIRQSINKIIKSEDEMSEDEEKRALAEIQKFVDKKISEIDLIISSKEKEIMQI</sequence>
<dbReference type="InterPro" id="IPR036191">
    <property type="entry name" value="RRF_sf"/>
</dbReference>
<dbReference type="Gene3D" id="3.30.1360.40">
    <property type="match status" value="1"/>
</dbReference>
<gene>
    <name evidence="5 7" type="primary">frr</name>
    <name evidence="7" type="ORF">LAD73_01860</name>
</gene>
<evidence type="ECO:0000313" key="7">
    <source>
        <dbReference type="EMBL" id="MBZ4195464.1"/>
    </source>
</evidence>
<evidence type="ECO:0000256" key="3">
    <source>
        <dbReference type="ARBA" id="ARBA00022490"/>
    </source>
</evidence>
<dbReference type="FunFam" id="1.10.132.20:FF:000001">
    <property type="entry name" value="Ribosome-recycling factor"/>
    <property type="match status" value="1"/>
</dbReference>
<dbReference type="CDD" id="cd00520">
    <property type="entry name" value="RRF"/>
    <property type="match status" value="1"/>
</dbReference>